<dbReference type="STRING" id="504797.SAMN05421678_10442"/>
<feature type="domain" description="AB hydrolase-1" evidence="6">
    <location>
        <begin position="47"/>
        <end position="222"/>
    </location>
</feature>
<dbReference type="GO" id="GO:0016787">
    <property type="term" value="F:hydrolase activity"/>
    <property type="evidence" value="ECO:0007669"/>
    <property type="project" value="UniProtKB-KW"/>
</dbReference>
<dbReference type="PANTHER" id="PTHR47470">
    <property type="entry name" value="CHOLESTEROL OXIDASE"/>
    <property type="match status" value="1"/>
</dbReference>
<dbReference type="EMBL" id="JACBZA010000001">
    <property type="protein sequence ID" value="NYH83706.1"/>
    <property type="molecule type" value="Genomic_DNA"/>
</dbReference>
<evidence type="ECO:0000256" key="1">
    <source>
        <dbReference type="ARBA" id="ARBA00001974"/>
    </source>
</evidence>
<keyword evidence="7" id="KW-0378">Hydrolase</keyword>
<name>A0A1I2PAF8_9ACTN</name>
<keyword evidence="4" id="KW-0274">FAD</keyword>
<reference evidence="8 9" key="1">
    <citation type="submission" date="2016-10" db="EMBL/GenBank/DDBJ databases">
        <authorList>
            <person name="de Groot N.N."/>
        </authorList>
    </citation>
    <scope>NUCLEOTIDE SEQUENCE [LARGE SCALE GENOMIC DNA]</scope>
    <source>
        <strain evidence="8 9">CPCC 202808</strain>
    </source>
</reference>
<dbReference type="EMBL" id="FOOI01000004">
    <property type="protein sequence ID" value="SFG12493.1"/>
    <property type="molecule type" value="Genomic_DNA"/>
</dbReference>
<keyword evidence="5" id="KW-0560">Oxidoreductase</keyword>
<dbReference type="SUPFAM" id="SSF53474">
    <property type="entry name" value="alpha/beta-Hydrolases"/>
    <property type="match status" value="1"/>
</dbReference>
<keyword evidence="3" id="KW-0285">Flavoprotein</keyword>
<dbReference type="InterPro" id="IPR029058">
    <property type="entry name" value="AB_hydrolase_fold"/>
</dbReference>
<evidence type="ECO:0000259" key="6">
    <source>
        <dbReference type="Pfam" id="PF00561"/>
    </source>
</evidence>
<evidence type="ECO:0000256" key="5">
    <source>
        <dbReference type="ARBA" id="ARBA00023002"/>
    </source>
</evidence>
<reference evidence="7 10" key="2">
    <citation type="submission" date="2020-07" db="EMBL/GenBank/DDBJ databases">
        <title>Sequencing the genomes of 1000 actinobacteria strains.</title>
        <authorList>
            <person name="Klenk H.-P."/>
        </authorList>
    </citation>
    <scope>NUCLEOTIDE SEQUENCE [LARGE SCALE GENOMIC DNA]</scope>
    <source>
        <strain evidence="7 10">DSM 45117</strain>
    </source>
</reference>
<accession>A0A1I2PAF8</accession>
<evidence type="ECO:0000256" key="2">
    <source>
        <dbReference type="ARBA" id="ARBA00010790"/>
    </source>
</evidence>
<dbReference type="InterPro" id="IPR052542">
    <property type="entry name" value="Cholesterol_Oxidase"/>
</dbReference>
<evidence type="ECO:0000313" key="9">
    <source>
        <dbReference type="Proteomes" id="UP000199052"/>
    </source>
</evidence>
<dbReference type="Pfam" id="PF00561">
    <property type="entry name" value="Abhydrolase_1"/>
    <property type="match status" value="1"/>
</dbReference>
<dbReference type="RefSeq" id="WP_092882535.1">
    <property type="nucleotide sequence ID" value="NZ_FOOI01000004.1"/>
</dbReference>
<evidence type="ECO:0000313" key="8">
    <source>
        <dbReference type="EMBL" id="SFG12493.1"/>
    </source>
</evidence>
<dbReference type="AlphaFoldDB" id="A0A1I2PAF8"/>
<evidence type="ECO:0000313" key="10">
    <source>
        <dbReference type="Proteomes" id="UP000533017"/>
    </source>
</evidence>
<gene>
    <name evidence="7" type="ORF">FHR37_002557</name>
    <name evidence="8" type="ORF">SAMN05421678_10442</name>
</gene>
<comment type="similarity">
    <text evidence="2">Belongs to the GMC oxidoreductase family.</text>
</comment>
<evidence type="ECO:0000256" key="3">
    <source>
        <dbReference type="ARBA" id="ARBA00022630"/>
    </source>
</evidence>
<organism evidence="8 9">
    <name type="scientific">Actinopolymorpha cephalotaxi</name>
    <dbReference type="NCBI Taxonomy" id="504797"/>
    <lineage>
        <taxon>Bacteria</taxon>
        <taxon>Bacillati</taxon>
        <taxon>Actinomycetota</taxon>
        <taxon>Actinomycetes</taxon>
        <taxon>Propionibacteriales</taxon>
        <taxon>Actinopolymorphaceae</taxon>
        <taxon>Actinopolymorpha</taxon>
    </lineage>
</organism>
<dbReference type="InterPro" id="IPR000073">
    <property type="entry name" value="AB_hydrolase_1"/>
</dbReference>
<dbReference type="Proteomes" id="UP000533017">
    <property type="component" value="Unassembled WGS sequence"/>
</dbReference>
<dbReference type="Proteomes" id="UP000199052">
    <property type="component" value="Unassembled WGS sequence"/>
</dbReference>
<sequence length="354" mass="39065">MTVTAATDAAARHHTTIHPFRALDGVPLTLVHVENSEGTGRTARRGPVLVVHGSGVRAELFRPPLEHTFVDALLAAGWDVWLLNWRASIDLPPLSWTLDDAAAYDHPAAVREVCRLTGRDRMKAVVHCQGSTSFTISAVSGLVPEVDTIVSNAVSLHPVIPDWSRFKIGFVAPVVSRFVSHVSPAWGDRPVGLFAHLMRDLVRATHRECRNTVCRMVSFVYGAGFPALWSHRNLDETTHQWIRGEFGDVPLTFFAQMRRSVNAGHLVPVRNLPGLPASYVAGAPRTEARFVFVAGEDNRCFLPASQQRSFDFFAGHRPGRDALHLLPGYGHLDVFIGQNAARDTYPLILEELAR</sequence>
<evidence type="ECO:0000256" key="4">
    <source>
        <dbReference type="ARBA" id="ARBA00022827"/>
    </source>
</evidence>
<dbReference type="PANTHER" id="PTHR47470:SF1">
    <property type="entry name" value="FAD-DEPENDENT OXIDOREDUCTASE 2 FAD BINDING DOMAIN-CONTAINING PROTEIN"/>
    <property type="match status" value="1"/>
</dbReference>
<comment type="cofactor">
    <cofactor evidence="1">
        <name>FAD</name>
        <dbReference type="ChEBI" id="CHEBI:57692"/>
    </cofactor>
</comment>
<dbReference type="OrthoDB" id="9787779at2"/>
<proteinExistence type="inferred from homology"/>
<keyword evidence="10" id="KW-1185">Reference proteome</keyword>
<evidence type="ECO:0000313" key="7">
    <source>
        <dbReference type="EMBL" id="NYH83706.1"/>
    </source>
</evidence>
<dbReference type="GO" id="GO:0016491">
    <property type="term" value="F:oxidoreductase activity"/>
    <property type="evidence" value="ECO:0007669"/>
    <property type="project" value="UniProtKB-KW"/>
</dbReference>
<dbReference type="Gene3D" id="3.40.50.1820">
    <property type="entry name" value="alpha/beta hydrolase"/>
    <property type="match status" value="1"/>
</dbReference>
<protein>
    <submittedName>
        <fullName evidence="7">Alpha/beta hydrolase</fullName>
    </submittedName>
</protein>